<dbReference type="InterPro" id="IPR050266">
    <property type="entry name" value="AB_hydrolase_sf"/>
</dbReference>
<evidence type="ECO:0000259" key="1">
    <source>
        <dbReference type="Pfam" id="PF00561"/>
    </source>
</evidence>
<feature type="domain" description="AB hydrolase-1" evidence="1">
    <location>
        <begin position="23"/>
        <end position="130"/>
    </location>
</feature>
<evidence type="ECO:0000313" key="3">
    <source>
        <dbReference type="Proteomes" id="UP001589627"/>
    </source>
</evidence>
<dbReference type="GO" id="GO:0018786">
    <property type="term" value="F:haloalkane dehalogenase activity"/>
    <property type="evidence" value="ECO:0007669"/>
    <property type="project" value="UniProtKB-EC"/>
</dbReference>
<evidence type="ECO:0000313" key="2">
    <source>
        <dbReference type="EMBL" id="MFB9837092.1"/>
    </source>
</evidence>
<dbReference type="PRINTS" id="PR00412">
    <property type="entry name" value="EPOXHYDRLASE"/>
</dbReference>
<dbReference type="NCBIfam" id="NF002938">
    <property type="entry name" value="PRK03592.1"/>
    <property type="match status" value="1"/>
</dbReference>
<dbReference type="Proteomes" id="UP001589627">
    <property type="component" value="Unassembled WGS sequence"/>
</dbReference>
<dbReference type="PANTHER" id="PTHR43798:SF33">
    <property type="entry name" value="HYDROLASE, PUTATIVE (AFU_ORTHOLOGUE AFUA_2G14860)-RELATED"/>
    <property type="match status" value="1"/>
</dbReference>
<keyword evidence="2" id="KW-0378">Hydrolase</keyword>
<organism evidence="2 3">
    <name type="scientific">Actinoallomurus acaciae</name>
    <dbReference type="NCBI Taxonomy" id="502577"/>
    <lineage>
        <taxon>Bacteria</taxon>
        <taxon>Bacillati</taxon>
        <taxon>Actinomycetota</taxon>
        <taxon>Actinomycetes</taxon>
        <taxon>Streptosporangiales</taxon>
        <taxon>Thermomonosporaceae</taxon>
        <taxon>Actinoallomurus</taxon>
    </lineage>
</organism>
<dbReference type="RefSeq" id="WP_378209873.1">
    <property type="nucleotide sequence ID" value="NZ_JBHLZP010000341.1"/>
</dbReference>
<keyword evidence="3" id="KW-1185">Reference proteome</keyword>
<name>A0ABV5YSY6_9ACTN</name>
<dbReference type="Gene3D" id="3.40.50.1820">
    <property type="entry name" value="alpha/beta hydrolase"/>
    <property type="match status" value="1"/>
</dbReference>
<dbReference type="InterPro" id="IPR029058">
    <property type="entry name" value="AB_hydrolase_fold"/>
</dbReference>
<dbReference type="PANTHER" id="PTHR43798">
    <property type="entry name" value="MONOACYLGLYCEROL LIPASE"/>
    <property type="match status" value="1"/>
</dbReference>
<dbReference type="PRINTS" id="PR00111">
    <property type="entry name" value="ABHYDROLASE"/>
</dbReference>
<dbReference type="InterPro" id="IPR000073">
    <property type="entry name" value="AB_hydrolase_1"/>
</dbReference>
<accession>A0ABV5YSY6</accession>
<dbReference type="InterPro" id="IPR000639">
    <property type="entry name" value="Epox_hydrolase-like"/>
</dbReference>
<sequence length="289" mass="31774">MPEIDVLDSTMYHEETGGGSPWVFLHGNPGSSRLWRKVLPAVGADARLLAPDLIGMGRSGKPDVPYRFADHARYLDAWFERMGLEDVVLVGHDWGGSLAFDWAARHPDRVRGVAFFETIVRPMSWSELGEGPRSRAEAMRGPQGEALVLDQDFFVRTAYTGGVLNPLSEEELRAYLAPYPTRESRRPVLEWARSLPLDGEPADVAERVERYDTWLAASAEVPKLLLTFDSSPTLLIDERLAAWCAANIAALETEHCGPAGHHAPEDRPEAIATAITAWATRHGLSGPGA</sequence>
<protein>
    <submittedName>
        <fullName evidence="2">Haloalkane dehalogenase</fullName>
        <ecNumber evidence="2">3.8.1.5</ecNumber>
    </submittedName>
</protein>
<comment type="caution">
    <text evidence="2">The sequence shown here is derived from an EMBL/GenBank/DDBJ whole genome shotgun (WGS) entry which is preliminary data.</text>
</comment>
<reference evidence="2 3" key="1">
    <citation type="submission" date="2024-09" db="EMBL/GenBank/DDBJ databases">
        <authorList>
            <person name="Sun Q."/>
            <person name="Mori K."/>
        </authorList>
    </citation>
    <scope>NUCLEOTIDE SEQUENCE [LARGE SCALE GENOMIC DNA]</scope>
    <source>
        <strain evidence="2 3">TBRC 0563</strain>
    </source>
</reference>
<dbReference type="EMBL" id="JBHLZP010000341">
    <property type="protein sequence ID" value="MFB9837092.1"/>
    <property type="molecule type" value="Genomic_DNA"/>
</dbReference>
<gene>
    <name evidence="2" type="ORF">ACFFNX_33465</name>
</gene>
<dbReference type="Pfam" id="PF00561">
    <property type="entry name" value="Abhydrolase_1"/>
    <property type="match status" value="1"/>
</dbReference>
<dbReference type="SUPFAM" id="SSF53474">
    <property type="entry name" value="alpha/beta-Hydrolases"/>
    <property type="match status" value="1"/>
</dbReference>
<proteinExistence type="predicted"/>
<dbReference type="EC" id="3.8.1.5" evidence="2"/>